<dbReference type="GO" id="GO:0004896">
    <property type="term" value="F:cytokine receptor activity"/>
    <property type="evidence" value="ECO:0007669"/>
    <property type="project" value="TreeGrafter"/>
</dbReference>
<evidence type="ECO:0000256" key="6">
    <source>
        <dbReference type="ARBA" id="ARBA00022737"/>
    </source>
</evidence>
<dbReference type="Pfam" id="PF09067">
    <property type="entry name" value="EpoR_lig-bind"/>
    <property type="match status" value="1"/>
</dbReference>
<feature type="domain" description="Ig-like" evidence="15">
    <location>
        <begin position="12"/>
        <end position="101"/>
    </location>
</feature>
<organism evidence="17 18">
    <name type="scientific">Solea senegalensis</name>
    <name type="common">Senegalese sole</name>
    <dbReference type="NCBI Taxonomy" id="28829"/>
    <lineage>
        <taxon>Eukaryota</taxon>
        <taxon>Metazoa</taxon>
        <taxon>Chordata</taxon>
        <taxon>Craniata</taxon>
        <taxon>Vertebrata</taxon>
        <taxon>Euteleostomi</taxon>
        <taxon>Actinopterygii</taxon>
        <taxon>Neopterygii</taxon>
        <taxon>Teleostei</taxon>
        <taxon>Neoteleostei</taxon>
        <taxon>Acanthomorphata</taxon>
        <taxon>Carangaria</taxon>
        <taxon>Pleuronectiformes</taxon>
        <taxon>Pleuronectoidei</taxon>
        <taxon>Soleidae</taxon>
        <taxon>Solea</taxon>
    </lineage>
</organism>
<evidence type="ECO:0000256" key="8">
    <source>
        <dbReference type="ARBA" id="ARBA00023170"/>
    </source>
</evidence>
<evidence type="ECO:0000256" key="3">
    <source>
        <dbReference type="ARBA" id="ARBA00022525"/>
    </source>
</evidence>
<dbReference type="FunFam" id="2.60.40.10:FF:000386">
    <property type="entry name" value="Cytokine receptor like factor 1"/>
    <property type="match status" value="1"/>
</dbReference>
<proteinExistence type="inferred from homology"/>
<dbReference type="FunFam" id="2.60.40.10:FF:000281">
    <property type="entry name" value="Cytokine receptor like factor 1"/>
    <property type="match status" value="1"/>
</dbReference>
<keyword evidence="6" id="KW-0677">Repeat</keyword>
<keyword evidence="10" id="KW-0393">Immunoglobulin domain</keyword>
<dbReference type="GO" id="GO:0097058">
    <property type="term" value="C:CRLF-CLCF1 complex"/>
    <property type="evidence" value="ECO:0007669"/>
    <property type="project" value="UniProtKB-ARBA"/>
</dbReference>
<sequence length="390" mass="43644">MFSFMFLLLLVPHVLFSSTHVAVVSPQDPVLLIGSSLTVTCSLSPELGLHAGTLYWTLNGLRLSSSSYSAASSNTLSVTLHNLNGSRQKSGDNLVCHAADGHVLGGSCLYVGTPPEKPLNLSCWSRNAKDLSCKWSPGGRGETHIRTKYSLKYKLRWYGREKECENYSTGKQRYSCYIPRNLALFTPYEIWVEATNQLGSTSSDITTLDILDVVTTDPPANVQVSRVGDLEDQLTVRWASPPELKDILFQAKYQIRYRLEDSTEWKVVDDVGNQTSCRLAGLQPGTVYFVQVRCNPVGIYGSRKAGIWSDWSHPTAASTPSTERLQSGSCDSKPSEQNSTLRRELKQFFGWVRKHAYGCSGMSIKLYDQWRVWLQKSHKTRNQILQDDNS</sequence>
<dbReference type="Proteomes" id="UP000693946">
    <property type="component" value="Linkage Group LG14"/>
</dbReference>
<keyword evidence="5 14" id="KW-0732">Signal</keyword>
<dbReference type="PANTHER" id="PTHR23037:SF35">
    <property type="entry name" value="FIBRONECTIN TYPE-III DOMAIN-CONTAINING PROTEIN"/>
    <property type="match status" value="1"/>
</dbReference>
<dbReference type="InterPro" id="IPR007110">
    <property type="entry name" value="Ig-like_dom"/>
</dbReference>
<dbReference type="Pfam" id="PF00041">
    <property type="entry name" value="fn3"/>
    <property type="match status" value="1"/>
</dbReference>
<dbReference type="PROSITE" id="PS50835">
    <property type="entry name" value="IG_LIKE"/>
    <property type="match status" value="1"/>
</dbReference>
<evidence type="ECO:0000256" key="2">
    <source>
        <dbReference type="ARBA" id="ARBA00010890"/>
    </source>
</evidence>
<keyword evidence="4" id="KW-0597">Phosphoprotein</keyword>
<dbReference type="GO" id="GO:0043524">
    <property type="term" value="P:negative regulation of neuron apoptotic process"/>
    <property type="evidence" value="ECO:0007669"/>
    <property type="project" value="UniProtKB-ARBA"/>
</dbReference>
<name>A0AAV6SDE3_SOLSE</name>
<protein>
    <recommendedName>
        <fullName evidence="11">Cytokine receptor-like factor 1</fullName>
    </recommendedName>
    <alternativeName>
        <fullName evidence="12">Cytokine-like factor 1</fullName>
    </alternativeName>
</protein>
<dbReference type="InterPro" id="IPR015152">
    <property type="entry name" value="Growth/epo_recpt_lig-bind"/>
</dbReference>
<evidence type="ECO:0000256" key="4">
    <source>
        <dbReference type="ARBA" id="ARBA00022553"/>
    </source>
</evidence>
<evidence type="ECO:0000256" key="13">
    <source>
        <dbReference type="SAM" id="MobiDB-lite"/>
    </source>
</evidence>
<comment type="similarity">
    <text evidence="2">Belongs to the type I cytokine receptor family. Type 3 subfamily.</text>
</comment>
<evidence type="ECO:0000256" key="5">
    <source>
        <dbReference type="ARBA" id="ARBA00022729"/>
    </source>
</evidence>
<keyword evidence="7" id="KW-1015">Disulfide bond</keyword>
<evidence type="ECO:0000256" key="10">
    <source>
        <dbReference type="ARBA" id="ARBA00023319"/>
    </source>
</evidence>
<dbReference type="InterPro" id="IPR010457">
    <property type="entry name" value="IgC2-like_lig-bd"/>
</dbReference>
<accession>A0AAV6SDE3</accession>
<dbReference type="FunFam" id="2.60.40.10:FF:000690">
    <property type="entry name" value="Cytokine receptor like factor 1"/>
    <property type="match status" value="1"/>
</dbReference>
<evidence type="ECO:0000259" key="15">
    <source>
        <dbReference type="PROSITE" id="PS50835"/>
    </source>
</evidence>
<keyword evidence="9" id="KW-0325">Glycoprotein</keyword>
<evidence type="ECO:0000256" key="12">
    <source>
        <dbReference type="ARBA" id="ARBA00078172"/>
    </source>
</evidence>
<dbReference type="InterPro" id="IPR003961">
    <property type="entry name" value="FN3_dom"/>
</dbReference>
<evidence type="ECO:0000256" key="1">
    <source>
        <dbReference type="ARBA" id="ARBA00004613"/>
    </source>
</evidence>
<evidence type="ECO:0000256" key="11">
    <source>
        <dbReference type="ARBA" id="ARBA00068088"/>
    </source>
</evidence>
<dbReference type="Pfam" id="PF06328">
    <property type="entry name" value="Lep_receptor_Ig"/>
    <property type="match status" value="1"/>
</dbReference>
<feature type="chain" id="PRO_5043585766" description="Cytokine receptor-like factor 1" evidence="14">
    <location>
        <begin position="18"/>
        <end position="390"/>
    </location>
</feature>
<evidence type="ECO:0000256" key="7">
    <source>
        <dbReference type="ARBA" id="ARBA00023157"/>
    </source>
</evidence>
<keyword evidence="8 17" id="KW-0675">Receptor</keyword>
<reference evidence="17 18" key="1">
    <citation type="journal article" date="2021" name="Sci. Rep.">
        <title>Chromosome anchoring in Senegalese sole (Solea senegalensis) reveals sex-associated markers and genome rearrangements in flatfish.</title>
        <authorList>
            <person name="Guerrero-Cozar I."/>
            <person name="Gomez-Garrido J."/>
            <person name="Berbel C."/>
            <person name="Martinez-Blanch J.F."/>
            <person name="Alioto T."/>
            <person name="Claros M.G."/>
            <person name="Gagnaire P.A."/>
            <person name="Manchado M."/>
        </authorList>
    </citation>
    <scope>NUCLEOTIDE SEQUENCE [LARGE SCALE GENOMIC DNA]</scope>
    <source>
        <strain evidence="17">Sse05_10M</strain>
    </source>
</reference>
<gene>
    <name evidence="17" type="ORF">JOB18_045503</name>
</gene>
<dbReference type="PROSITE" id="PS50853">
    <property type="entry name" value="FN3"/>
    <property type="match status" value="2"/>
</dbReference>
<keyword evidence="18" id="KW-1185">Reference proteome</keyword>
<feature type="signal peptide" evidence="14">
    <location>
        <begin position="1"/>
        <end position="17"/>
    </location>
</feature>
<dbReference type="SMART" id="SM00060">
    <property type="entry name" value="FN3"/>
    <property type="match status" value="2"/>
</dbReference>
<comment type="caution">
    <text evidence="17">The sequence shown here is derived from an EMBL/GenBank/DDBJ whole genome shotgun (WGS) entry which is preliminary data.</text>
</comment>
<comment type="subcellular location">
    <subcellularLocation>
        <location evidence="1">Secreted</location>
    </subcellularLocation>
</comment>
<evidence type="ECO:0000313" key="18">
    <source>
        <dbReference type="Proteomes" id="UP000693946"/>
    </source>
</evidence>
<evidence type="ECO:0000256" key="14">
    <source>
        <dbReference type="SAM" id="SignalP"/>
    </source>
</evidence>
<evidence type="ECO:0000313" key="17">
    <source>
        <dbReference type="EMBL" id="KAG7514918.1"/>
    </source>
</evidence>
<dbReference type="AlphaFoldDB" id="A0AAV6SDE3"/>
<feature type="domain" description="Fibronectin type-III" evidence="16">
    <location>
        <begin position="117"/>
        <end position="210"/>
    </location>
</feature>
<dbReference type="GO" id="GO:0009897">
    <property type="term" value="C:external side of plasma membrane"/>
    <property type="evidence" value="ECO:0007669"/>
    <property type="project" value="TreeGrafter"/>
</dbReference>
<feature type="region of interest" description="Disordered" evidence="13">
    <location>
        <begin position="318"/>
        <end position="338"/>
    </location>
</feature>
<evidence type="ECO:0000256" key="9">
    <source>
        <dbReference type="ARBA" id="ARBA00023180"/>
    </source>
</evidence>
<feature type="domain" description="Fibronectin type-III" evidence="16">
    <location>
        <begin position="218"/>
        <end position="322"/>
    </location>
</feature>
<evidence type="ECO:0000259" key="16">
    <source>
        <dbReference type="PROSITE" id="PS50853"/>
    </source>
</evidence>
<keyword evidence="3" id="KW-0964">Secreted</keyword>
<dbReference type="PANTHER" id="PTHR23037">
    <property type="entry name" value="CYTOKINE RECEPTOR"/>
    <property type="match status" value="1"/>
</dbReference>
<dbReference type="EMBL" id="JAGKHQ010000006">
    <property type="protein sequence ID" value="KAG7514918.1"/>
    <property type="molecule type" value="Genomic_DNA"/>
</dbReference>
<dbReference type="CDD" id="cd00063">
    <property type="entry name" value="FN3"/>
    <property type="match status" value="2"/>
</dbReference>